<dbReference type="AlphaFoldDB" id="A0AAV5MMW5"/>
<evidence type="ECO:0000313" key="2">
    <source>
        <dbReference type="Proteomes" id="UP001054252"/>
    </source>
</evidence>
<comment type="caution">
    <text evidence="1">The sequence shown here is derived from an EMBL/GenBank/DDBJ whole genome shotgun (WGS) entry which is preliminary data.</text>
</comment>
<name>A0AAV5MMW5_9ROSI</name>
<organism evidence="1 2">
    <name type="scientific">Rubroshorea leprosula</name>
    <dbReference type="NCBI Taxonomy" id="152421"/>
    <lineage>
        <taxon>Eukaryota</taxon>
        <taxon>Viridiplantae</taxon>
        <taxon>Streptophyta</taxon>
        <taxon>Embryophyta</taxon>
        <taxon>Tracheophyta</taxon>
        <taxon>Spermatophyta</taxon>
        <taxon>Magnoliopsida</taxon>
        <taxon>eudicotyledons</taxon>
        <taxon>Gunneridae</taxon>
        <taxon>Pentapetalae</taxon>
        <taxon>rosids</taxon>
        <taxon>malvids</taxon>
        <taxon>Malvales</taxon>
        <taxon>Dipterocarpaceae</taxon>
        <taxon>Rubroshorea</taxon>
    </lineage>
</organism>
<accession>A0AAV5MMW5</accession>
<reference evidence="1 2" key="1">
    <citation type="journal article" date="2021" name="Commun. Biol.">
        <title>The genome of Shorea leprosula (Dipterocarpaceae) highlights the ecological relevance of drought in aseasonal tropical rainforests.</title>
        <authorList>
            <person name="Ng K.K.S."/>
            <person name="Kobayashi M.J."/>
            <person name="Fawcett J.A."/>
            <person name="Hatakeyama M."/>
            <person name="Paape T."/>
            <person name="Ng C.H."/>
            <person name="Ang C.C."/>
            <person name="Tnah L.H."/>
            <person name="Lee C.T."/>
            <person name="Nishiyama T."/>
            <person name="Sese J."/>
            <person name="O'Brien M.J."/>
            <person name="Copetti D."/>
            <person name="Mohd Noor M.I."/>
            <person name="Ong R.C."/>
            <person name="Putra M."/>
            <person name="Sireger I.Z."/>
            <person name="Indrioko S."/>
            <person name="Kosugi Y."/>
            <person name="Izuno A."/>
            <person name="Isagi Y."/>
            <person name="Lee S.L."/>
            <person name="Shimizu K.K."/>
        </authorList>
    </citation>
    <scope>NUCLEOTIDE SEQUENCE [LARGE SCALE GENOMIC DNA]</scope>
    <source>
        <strain evidence="1">214</strain>
    </source>
</reference>
<dbReference type="Proteomes" id="UP001054252">
    <property type="component" value="Unassembled WGS sequence"/>
</dbReference>
<dbReference type="EMBL" id="BPVZ01000329">
    <property type="protein sequence ID" value="GKV49942.1"/>
    <property type="molecule type" value="Genomic_DNA"/>
</dbReference>
<proteinExistence type="predicted"/>
<evidence type="ECO:0000313" key="1">
    <source>
        <dbReference type="EMBL" id="GKV49942.1"/>
    </source>
</evidence>
<protein>
    <submittedName>
        <fullName evidence="1">Uncharacterized protein</fullName>
    </submittedName>
</protein>
<sequence>MSTLPFREPAVEAAVGSTGKNLKTVAWRAWRKDANRSSKAGSKFCSRLSRKTEWPANPDSRLWKSRALCPAEHLMTPTARNDYFRARGYKYGW</sequence>
<keyword evidence="2" id="KW-1185">Reference proteome</keyword>
<gene>
    <name evidence="1" type="ORF">SLEP1_g56663</name>
</gene>